<dbReference type="InterPro" id="IPR007757">
    <property type="entry name" value="MT-A70-like"/>
</dbReference>
<sequence length="612" mass="64119">MSDRRSKRRCVTVKSQVPSAIHYVGYVEDDETPEMIMKKFEELERIKKAAQERRQQAGAAGTSVAAASGAQPAAASPDPNQHPAAPPSTSAANAGQDASTDGVGGAGSSAGPSTEPQPRSDQAPASAPAGTCADTAPASSRDVEEPNALPTPADESHHALDEEALLEVFKQTSVFNVRSALANNDLLMEGDHNPMHMRDQGGYGGGDVAYGMEDLVYGAGAGDSDLEDDELLYLKGFWSDEDYEVGGGKGRDGAAAARRRRAGSAGGQRSSGGAAGSRQPRAPGAGGQSRHMLHQVVTQYNRDTNALIRRRIRVGAGGAAAIGGALAGGGGLVQLRIPPPPLPLSWGRTVRPYVPPEPMPPPEPLEGKPVEATAATAAPAASKEAVAAEGADGVAADVAAAAVAAAAAEAAAAACRGYEAADLTRFPFDKALGGKTYQCVMVNAGWQPADAADAFERGEEAAVLERLRSLPIPRLCPKGFIMVWAHKGLLQAVCRALSGWGYVYVENLTWVHMTPANAIAGLPGRHFRRSHSTLLMFRREGEGRDIELRHQRNPDVVFDCVRCLPEGGGWDAPAEVLTAVETLLPAAKGAFLELWAQRGVRRPGWDHIAEVC</sequence>
<feature type="compositionally biased region" description="Low complexity" evidence="2">
    <location>
        <begin position="56"/>
        <end position="79"/>
    </location>
</feature>
<keyword evidence="3" id="KW-1133">Transmembrane helix</keyword>
<dbReference type="Pfam" id="PF05063">
    <property type="entry name" value="MT-A70"/>
    <property type="match status" value="1"/>
</dbReference>
<dbReference type="ExpressionAtlas" id="A0A2K3DB89">
    <property type="expression patterns" value="differential"/>
</dbReference>
<keyword evidence="5" id="KW-1185">Reference proteome</keyword>
<feature type="region of interest" description="Disordered" evidence="2">
    <location>
        <begin position="49"/>
        <end position="154"/>
    </location>
</feature>
<feature type="compositionally biased region" description="Low complexity" evidence="2">
    <location>
        <begin position="87"/>
        <end position="101"/>
    </location>
</feature>
<dbReference type="Proteomes" id="UP000006906">
    <property type="component" value="Chromosome 10"/>
</dbReference>
<accession>A0A2K3DB89</accession>
<gene>
    <name evidence="4" type="ORF">CHLRE_10g452300v5</name>
</gene>
<feature type="transmembrane region" description="Helical" evidence="3">
    <location>
        <begin position="312"/>
        <end position="333"/>
    </location>
</feature>
<evidence type="ECO:0000256" key="2">
    <source>
        <dbReference type="SAM" id="MobiDB-lite"/>
    </source>
</evidence>
<comment type="similarity">
    <text evidence="1">Belongs to the MT-A70-like family.</text>
</comment>
<dbReference type="EMBL" id="CM008971">
    <property type="protein sequence ID" value="PNW77799.1"/>
    <property type="molecule type" value="Genomic_DNA"/>
</dbReference>
<evidence type="ECO:0000313" key="5">
    <source>
        <dbReference type="Proteomes" id="UP000006906"/>
    </source>
</evidence>
<dbReference type="RefSeq" id="XP_042920384.1">
    <property type="nucleotide sequence ID" value="XM_043066987.1"/>
</dbReference>
<protein>
    <submittedName>
        <fullName evidence="4">Uncharacterized protein</fullName>
    </submittedName>
</protein>
<keyword evidence="3" id="KW-0812">Transmembrane</keyword>
<evidence type="ECO:0000256" key="1">
    <source>
        <dbReference type="PROSITE-ProRule" id="PRU00489"/>
    </source>
</evidence>
<name>A0A2K3DB89_CHLRE</name>
<dbReference type="AlphaFoldDB" id="A0A2K3DB89"/>
<reference evidence="4 5" key="1">
    <citation type="journal article" date="2007" name="Science">
        <title>The Chlamydomonas genome reveals the evolution of key animal and plant functions.</title>
        <authorList>
            <person name="Merchant S.S."/>
            <person name="Prochnik S.E."/>
            <person name="Vallon O."/>
            <person name="Harris E.H."/>
            <person name="Karpowicz S.J."/>
            <person name="Witman G.B."/>
            <person name="Terry A."/>
            <person name="Salamov A."/>
            <person name="Fritz-Laylin L.K."/>
            <person name="Marechal-Drouard L."/>
            <person name="Marshall W.F."/>
            <person name="Qu L.H."/>
            <person name="Nelson D.R."/>
            <person name="Sanderfoot A.A."/>
            <person name="Spalding M.H."/>
            <person name="Kapitonov V.V."/>
            <person name="Ren Q."/>
            <person name="Ferris P."/>
            <person name="Lindquist E."/>
            <person name="Shapiro H."/>
            <person name="Lucas S.M."/>
            <person name="Grimwood J."/>
            <person name="Schmutz J."/>
            <person name="Cardol P."/>
            <person name="Cerutti H."/>
            <person name="Chanfreau G."/>
            <person name="Chen C.L."/>
            <person name="Cognat V."/>
            <person name="Croft M.T."/>
            <person name="Dent R."/>
            <person name="Dutcher S."/>
            <person name="Fernandez E."/>
            <person name="Fukuzawa H."/>
            <person name="Gonzalez-Ballester D."/>
            <person name="Gonzalez-Halphen D."/>
            <person name="Hallmann A."/>
            <person name="Hanikenne M."/>
            <person name="Hippler M."/>
            <person name="Inwood W."/>
            <person name="Jabbari K."/>
            <person name="Kalanon M."/>
            <person name="Kuras R."/>
            <person name="Lefebvre P.A."/>
            <person name="Lemaire S.D."/>
            <person name="Lobanov A.V."/>
            <person name="Lohr M."/>
            <person name="Manuell A."/>
            <person name="Meier I."/>
            <person name="Mets L."/>
            <person name="Mittag M."/>
            <person name="Mittelmeier T."/>
            <person name="Moroney J.V."/>
            <person name="Moseley J."/>
            <person name="Napoli C."/>
            <person name="Nedelcu A.M."/>
            <person name="Niyogi K."/>
            <person name="Novoselov S.V."/>
            <person name="Paulsen I.T."/>
            <person name="Pazour G."/>
            <person name="Purton S."/>
            <person name="Ral J.P."/>
            <person name="Riano-Pachon D.M."/>
            <person name="Riekhof W."/>
            <person name="Rymarquis L."/>
            <person name="Schroda M."/>
            <person name="Stern D."/>
            <person name="Umen J."/>
            <person name="Willows R."/>
            <person name="Wilson N."/>
            <person name="Zimmer S.L."/>
            <person name="Allmer J."/>
            <person name="Balk J."/>
            <person name="Bisova K."/>
            <person name="Chen C.J."/>
            <person name="Elias M."/>
            <person name="Gendler K."/>
            <person name="Hauser C."/>
            <person name="Lamb M.R."/>
            <person name="Ledford H."/>
            <person name="Long J.C."/>
            <person name="Minagawa J."/>
            <person name="Page M.D."/>
            <person name="Pan J."/>
            <person name="Pootakham W."/>
            <person name="Roje S."/>
            <person name="Rose A."/>
            <person name="Stahlberg E."/>
            <person name="Terauchi A.M."/>
            <person name="Yang P."/>
            <person name="Ball S."/>
            <person name="Bowler C."/>
            <person name="Dieckmann C.L."/>
            <person name="Gladyshev V.N."/>
            <person name="Green P."/>
            <person name="Jorgensen R."/>
            <person name="Mayfield S."/>
            <person name="Mueller-Roeber B."/>
            <person name="Rajamani S."/>
            <person name="Sayre R.T."/>
            <person name="Brokstein P."/>
            <person name="Dubchak I."/>
            <person name="Goodstein D."/>
            <person name="Hornick L."/>
            <person name="Huang Y.W."/>
            <person name="Jhaveri J."/>
            <person name="Luo Y."/>
            <person name="Martinez D."/>
            <person name="Ngau W.C."/>
            <person name="Otillar B."/>
            <person name="Poliakov A."/>
            <person name="Porter A."/>
            <person name="Szajkowski L."/>
            <person name="Werner G."/>
            <person name="Zhou K."/>
            <person name="Grigoriev I.V."/>
            <person name="Rokhsar D.S."/>
            <person name="Grossman A.R."/>
        </authorList>
    </citation>
    <scope>NUCLEOTIDE SEQUENCE [LARGE SCALE GENOMIC DNA]</scope>
    <source>
        <strain evidence="5">CC-503</strain>
    </source>
</reference>
<dbReference type="InParanoid" id="A0A2K3DB89"/>
<dbReference type="OrthoDB" id="426718at2759"/>
<dbReference type="OMA" id="MDALELW"/>
<dbReference type="GO" id="GO:0016556">
    <property type="term" value="P:mRNA modification"/>
    <property type="evidence" value="ECO:0000318"/>
    <property type="project" value="GO_Central"/>
</dbReference>
<keyword evidence="3" id="KW-0472">Membrane</keyword>
<feature type="compositionally biased region" description="Gly residues" evidence="2">
    <location>
        <begin position="264"/>
        <end position="275"/>
    </location>
</feature>
<organism evidence="4 5">
    <name type="scientific">Chlamydomonas reinhardtii</name>
    <name type="common">Chlamydomonas smithii</name>
    <dbReference type="NCBI Taxonomy" id="3055"/>
    <lineage>
        <taxon>Eukaryota</taxon>
        <taxon>Viridiplantae</taxon>
        <taxon>Chlorophyta</taxon>
        <taxon>core chlorophytes</taxon>
        <taxon>Chlorophyceae</taxon>
        <taxon>CS clade</taxon>
        <taxon>Chlamydomonadales</taxon>
        <taxon>Chlamydomonadaceae</taxon>
        <taxon>Chlamydomonas</taxon>
    </lineage>
</organism>
<evidence type="ECO:0000313" key="4">
    <source>
        <dbReference type="EMBL" id="PNW77799.1"/>
    </source>
</evidence>
<dbReference type="PROSITE" id="PS51143">
    <property type="entry name" value="MT_A70"/>
    <property type="match status" value="1"/>
</dbReference>
<evidence type="ECO:0000256" key="3">
    <source>
        <dbReference type="SAM" id="Phobius"/>
    </source>
</evidence>
<dbReference type="STRING" id="3055.A0A2K3DB89"/>
<dbReference type="KEGG" id="cre:CHLRE_10g452300v5"/>
<dbReference type="GeneID" id="5724075"/>
<dbReference type="GO" id="GO:0005634">
    <property type="term" value="C:nucleus"/>
    <property type="evidence" value="ECO:0000318"/>
    <property type="project" value="GO_Central"/>
</dbReference>
<dbReference type="PANTHER" id="PTHR12829:SF8">
    <property type="entry name" value="CHROMOSOME UNDETERMINED SCAFFOLD_82, WHOLE GENOME SHOTGUN SEQUENCE"/>
    <property type="match status" value="1"/>
</dbReference>
<proteinExistence type="inferred from homology"/>
<feature type="region of interest" description="Disordered" evidence="2">
    <location>
        <begin position="245"/>
        <end position="290"/>
    </location>
</feature>
<dbReference type="Gramene" id="PNW77799">
    <property type="protein sequence ID" value="PNW77799"/>
    <property type="gene ID" value="CHLRE_10g452300v5"/>
</dbReference>
<dbReference type="GO" id="GO:0008168">
    <property type="term" value="F:methyltransferase activity"/>
    <property type="evidence" value="ECO:0000318"/>
    <property type="project" value="GO_Central"/>
</dbReference>
<dbReference type="PANTHER" id="PTHR12829">
    <property type="entry name" value="N6-ADENOSINE-METHYLTRANSFERASE"/>
    <property type="match status" value="1"/>
</dbReference>